<reference evidence="1" key="3">
    <citation type="submission" date="2023-05" db="EMBL/GenBank/DDBJ databases">
        <authorList>
            <person name="Smith C.H."/>
        </authorList>
    </citation>
    <scope>NUCLEOTIDE SEQUENCE</scope>
    <source>
        <strain evidence="1">CHS0354</strain>
        <tissue evidence="1">Mantle</tissue>
    </source>
</reference>
<accession>A0AAE0W8M0</accession>
<gene>
    <name evidence="1" type="ORF">CHS0354_010762</name>
</gene>
<reference evidence="1" key="2">
    <citation type="journal article" date="2021" name="Genome Biol. Evol.">
        <title>Developing a high-quality reference genome for a parasitic bivalve with doubly uniparental inheritance (Bivalvia: Unionida).</title>
        <authorList>
            <person name="Smith C.H."/>
        </authorList>
    </citation>
    <scope>NUCLEOTIDE SEQUENCE</scope>
    <source>
        <strain evidence="1">CHS0354</strain>
        <tissue evidence="1">Mantle</tissue>
    </source>
</reference>
<dbReference type="EMBL" id="JAEAOA010000675">
    <property type="protein sequence ID" value="KAK3606133.1"/>
    <property type="molecule type" value="Genomic_DNA"/>
</dbReference>
<name>A0AAE0W8M0_9BIVA</name>
<organism evidence="1 2">
    <name type="scientific">Potamilus streckersoni</name>
    <dbReference type="NCBI Taxonomy" id="2493646"/>
    <lineage>
        <taxon>Eukaryota</taxon>
        <taxon>Metazoa</taxon>
        <taxon>Spiralia</taxon>
        <taxon>Lophotrochozoa</taxon>
        <taxon>Mollusca</taxon>
        <taxon>Bivalvia</taxon>
        <taxon>Autobranchia</taxon>
        <taxon>Heteroconchia</taxon>
        <taxon>Palaeoheterodonta</taxon>
        <taxon>Unionida</taxon>
        <taxon>Unionoidea</taxon>
        <taxon>Unionidae</taxon>
        <taxon>Ambleminae</taxon>
        <taxon>Lampsilini</taxon>
        <taxon>Potamilus</taxon>
    </lineage>
</organism>
<reference evidence="1" key="1">
    <citation type="journal article" date="2021" name="Genome Biol. Evol.">
        <title>A High-Quality Reference Genome for a Parasitic Bivalve with Doubly Uniparental Inheritance (Bivalvia: Unionida).</title>
        <authorList>
            <person name="Smith C.H."/>
        </authorList>
    </citation>
    <scope>NUCLEOTIDE SEQUENCE</scope>
    <source>
        <strain evidence="1">CHS0354</strain>
    </source>
</reference>
<keyword evidence="2" id="KW-1185">Reference proteome</keyword>
<dbReference type="Proteomes" id="UP001195483">
    <property type="component" value="Unassembled WGS sequence"/>
</dbReference>
<proteinExistence type="predicted"/>
<dbReference type="AlphaFoldDB" id="A0AAE0W8M0"/>
<evidence type="ECO:0000313" key="1">
    <source>
        <dbReference type="EMBL" id="KAK3606133.1"/>
    </source>
</evidence>
<evidence type="ECO:0000313" key="2">
    <source>
        <dbReference type="Proteomes" id="UP001195483"/>
    </source>
</evidence>
<protein>
    <submittedName>
        <fullName evidence="1">Uncharacterized protein</fullName>
    </submittedName>
</protein>
<sequence>MCKMSLKCIILHVTDAKSLEADSTWTCTIIKSRRILIIQTKDFFQCTSSVRDLIQKYRYKLFCLHLPKILTGIVEDTSKNTFHSGECLKYPESQNDLHIKRFWKVFEMLLPKKHDNSAIN</sequence>
<comment type="caution">
    <text evidence="1">The sequence shown here is derived from an EMBL/GenBank/DDBJ whole genome shotgun (WGS) entry which is preliminary data.</text>
</comment>